<protein>
    <recommendedName>
        <fullName evidence="10">POTRA domain-containing protein</fullName>
    </recommendedName>
</protein>
<evidence type="ECO:0000313" key="12">
    <source>
        <dbReference type="Proteomes" id="UP001142317"/>
    </source>
</evidence>
<keyword evidence="6 9" id="KW-0472">Membrane</keyword>
<evidence type="ECO:0000256" key="7">
    <source>
        <dbReference type="ARBA" id="ARBA00023306"/>
    </source>
</evidence>
<feature type="compositionally biased region" description="Low complexity" evidence="8">
    <location>
        <begin position="92"/>
        <end position="103"/>
    </location>
</feature>
<evidence type="ECO:0000256" key="2">
    <source>
        <dbReference type="ARBA" id="ARBA00022475"/>
    </source>
</evidence>
<evidence type="ECO:0000256" key="5">
    <source>
        <dbReference type="ARBA" id="ARBA00022989"/>
    </source>
</evidence>
<dbReference type="EMBL" id="BSEO01000001">
    <property type="protein sequence ID" value="GLJ78766.1"/>
    <property type="molecule type" value="Genomic_DNA"/>
</dbReference>
<keyword evidence="2" id="KW-1003">Cell membrane</keyword>
<evidence type="ECO:0000256" key="4">
    <source>
        <dbReference type="ARBA" id="ARBA00022692"/>
    </source>
</evidence>
<dbReference type="Gene3D" id="3.10.20.310">
    <property type="entry name" value="membrane protein fhac"/>
    <property type="match status" value="1"/>
</dbReference>
<dbReference type="AlphaFoldDB" id="A0A9W6M2B3"/>
<dbReference type="InterPro" id="IPR050487">
    <property type="entry name" value="FtsQ_DivIB"/>
</dbReference>
<sequence length="364" mass="38556">MRRPSPLPPPSRPNGTRTQERGDTERSALTPRRVDPPRRDASPAAAGDQSQTQPLEPLWDQRGRDYGIAPIIPFDSPTRPADASLSDEHASGDTGDTCDTGDTGDTGDAGDTAKLTPRDVWSAARERRRALRREVRRFTARQRRRRRVWIVSLSIVAALVLGSVGAAYSPLFSVERVTVVGTTQLDAGAVQSALADQLGTPMPLIDESAIKAALVSFPLVESYSLEARPPHELIVRIVERTPVGAVQGDAGYTLVDAAGVALSTTPEPPAGHPLLEVEGGLTSPTFAAAGQVFRALPEDLRAQVTTVSATTPNDVTLTLADGRSVVWGGPSESGKKAVTLAQLMAVRPDASGYDVSSPQAAVVR</sequence>
<dbReference type="GO" id="GO:0005886">
    <property type="term" value="C:plasma membrane"/>
    <property type="evidence" value="ECO:0007669"/>
    <property type="project" value="TreeGrafter"/>
</dbReference>
<evidence type="ECO:0000256" key="9">
    <source>
        <dbReference type="SAM" id="Phobius"/>
    </source>
</evidence>
<dbReference type="PANTHER" id="PTHR37820">
    <property type="entry name" value="CELL DIVISION PROTEIN DIVIB"/>
    <property type="match status" value="1"/>
</dbReference>
<name>A0A9W6M2B3_9MICO</name>
<keyword evidence="4 9" id="KW-0812">Transmembrane</keyword>
<gene>
    <name evidence="11" type="ORF">GCM10017586_04480</name>
</gene>
<keyword evidence="7" id="KW-0131">Cell cycle</keyword>
<evidence type="ECO:0000259" key="10">
    <source>
        <dbReference type="PROSITE" id="PS51779"/>
    </source>
</evidence>
<reference evidence="11" key="1">
    <citation type="journal article" date="2014" name="Int. J. Syst. Evol. Microbiol.">
        <title>Complete genome sequence of Corynebacterium casei LMG S-19264T (=DSM 44701T), isolated from a smear-ripened cheese.</title>
        <authorList>
            <consortium name="US DOE Joint Genome Institute (JGI-PGF)"/>
            <person name="Walter F."/>
            <person name="Albersmeier A."/>
            <person name="Kalinowski J."/>
            <person name="Ruckert C."/>
        </authorList>
    </citation>
    <scope>NUCLEOTIDE SEQUENCE</scope>
    <source>
        <strain evidence="11">VKM Ac-1447</strain>
    </source>
</reference>
<dbReference type="Proteomes" id="UP001142317">
    <property type="component" value="Unassembled WGS sequence"/>
</dbReference>
<accession>A0A9W6M2B3</accession>
<reference evidence="11" key="2">
    <citation type="submission" date="2023-01" db="EMBL/GenBank/DDBJ databases">
        <authorList>
            <person name="Sun Q."/>
            <person name="Evtushenko L."/>
        </authorList>
    </citation>
    <scope>NUCLEOTIDE SEQUENCE</scope>
    <source>
        <strain evidence="11">VKM Ac-1447</strain>
    </source>
</reference>
<dbReference type="PROSITE" id="PS51779">
    <property type="entry name" value="POTRA"/>
    <property type="match status" value="1"/>
</dbReference>
<feature type="compositionally biased region" description="Basic and acidic residues" evidence="8">
    <location>
        <begin position="18"/>
        <end position="41"/>
    </location>
</feature>
<evidence type="ECO:0000256" key="6">
    <source>
        <dbReference type="ARBA" id="ARBA00023136"/>
    </source>
</evidence>
<evidence type="ECO:0000256" key="1">
    <source>
        <dbReference type="ARBA" id="ARBA00004370"/>
    </source>
</evidence>
<evidence type="ECO:0000256" key="3">
    <source>
        <dbReference type="ARBA" id="ARBA00022618"/>
    </source>
</evidence>
<dbReference type="RefSeq" id="WP_271174845.1">
    <property type="nucleotide sequence ID" value="NZ_BSEO01000001.1"/>
</dbReference>
<dbReference type="InterPro" id="IPR005548">
    <property type="entry name" value="Cell_div_FtsQ/DivIB_C"/>
</dbReference>
<keyword evidence="12" id="KW-1185">Reference proteome</keyword>
<comment type="caution">
    <text evidence="11">The sequence shown here is derived from an EMBL/GenBank/DDBJ whole genome shotgun (WGS) entry which is preliminary data.</text>
</comment>
<dbReference type="InterPro" id="IPR013685">
    <property type="entry name" value="POTRA_FtsQ_type"/>
</dbReference>
<organism evidence="11 12">
    <name type="scientific">Microbacterium imperiale</name>
    <dbReference type="NCBI Taxonomy" id="33884"/>
    <lineage>
        <taxon>Bacteria</taxon>
        <taxon>Bacillati</taxon>
        <taxon>Actinomycetota</taxon>
        <taxon>Actinomycetes</taxon>
        <taxon>Micrococcales</taxon>
        <taxon>Microbacteriaceae</taxon>
        <taxon>Microbacterium</taxon>
    </lineage>
</organism>
<keyword evidence="5 9" id="KW-1133">Transmembrane helix</keyword>
<comment type="subcellular location">
    <subcellularLocation>
        <location evidence="1">Membrane</location>
    </subcellularLocation>
</comment>
<dbReference type="Pfam" id="PF08478">
    <property type="entry name" value="POTRA_1"/>
    <property type="match status" value="1"/>
</dbReference>
<feature type="region of interest" description="Disordered" evidence="8">
    <location>
        <begin position="1"/>
        <end position="114"/>
    </location>
</feature>
<keyword evidence="3" id="KW-0132">Cell division</keyword>
<feature type="compositionally biased region" description="Pro residues" evidence="8">
    <location>
        <begin position="1"/>
        <end position="12"/>
    </location>
</feature>
<dbReference type="PANTHER" id="PTHR37820:SF1">
    <property type="entry name" value="CELL DIVISION PROTEIN FTSQ"/>
    <property type="match status" value="1"/>
</dbReference>
<dbReference type="GO" id="GO:0051301">
    <property type="term" value="P:cell division"/>
    <property type="evidence" value="ECO:0007669"/>
    <property type="project" value="UniProtKB-KW"/>
</dbReference>
<dbReference type="Pfam" id="PF03799">
    <property type="entry name" value="FtsQ_DivIB_C"/>
    <property type="match status" value="1"/>
</dbReference>
<evidence type="ECO:0000313" key="11">
    <source>
        <dbReference type="EMBL" id="GLJ78766.1"/>
    </source>
</evidence>
<feature type="domain" description="POTRA" evidence="10">
    <location>
        <begin position="172"/>
        <end position="240"/>
    </location>
</feature>
<proteinExistence type="predicted"/>
<evidence type="ECO:0000256" key="8">
    <source>
        <dbReference type="SAM" id="MobiDB-lite"/>
    </source>
</evidence>
<dbReference type="InterPro" id="IPR034746">
    <property type="entry name" value="POTRA"/>
</dbReference>
<feature type="transmembrane region" description="Helical" evidence="9">
    <location>
        <begin position="148"/>
        <end position="168"/>
    </location>
</feature>